<evidence type="ECO:0000256" key="12">
    <source>
        <dbReference type="ARBA" id="ARBA00022490"/>
    </source>
</evidence>
<keyword evidence="11" id="KW-0031">Aminopeptidase</keyword>
<dbReference type="Gene3D" id="3.40.630.10">
    <property type="entry name" value="Zn peptidases"/>
    <property type="match status" value="1"/>
</dbReference>
<dbReference type="PANTHER" id="PTHR11963">
    <property type="entry name" value="LEUCINE AMINOPEPTIDASE-RELATED"/>
    <property type="match status" value="1"/>
</dbReference>
<evidence type="ECO:0000256" key="21">
    <source>
        <dbReference type="ARBA" id="ARBA00029605"/>
    </source>
</evidence>
<evidence type="ECO:0000256" key="13">
    <source>
        <dbReference type="ARBA" id="ARBA00022670"/>
    </source>
</evidence>
<evidence type="ECO:0000256" key="27">
    <source>
        <dbReference type="ARBA" id="ARBA00047881"/>
    </source>
</evidence>
<dbReference type="Proteomes" id="UP000005207">
    <property type="component" value="Linkage group LG6"/>
</dbReference>
<dbReference type="GO" id="GO:0006508">
    <property type="term" value="P:proteolysis"/>
    <property type="evidence" value="ECO:0007669"/>
    <property type="project" value="UniProtKB-KW"/>
</dbReference>
<dbReference type="Pfam" id="PF00883">
    <property type="entry name" value="Peptidase_M17"/>
    <property type="match status" value="1"/>
</dbReference>
<comment type="catalytic activity">
    <reaction evidence="28">
        <text>L-cysteinylglycine + H2O = L-cysteine + glycine</text>
        <dbReference type="Rhea" id="RHEA:28783"/>
        <dbReference type="ChEBI" id="CHEBI:15377"/>
        <dbReference type="ChEBI" id="CHEBI:35235"/>
        <dbReference type="ChEBI" id="CHEBI:57305"/>
        <dbReference type="ChEBI" id="CHEBI:61694"/>
    </reaction>
    <physiologicalReaction direction="left-to-right" evidence="28">
        <dbReference type="Rhea" id="RHEA:28784"/>
    </physiologicalReaction>
</comment>
<dbReference type="GeneTree" id="ENSGT00530000063255"/>
<dbReference type="EC" id="3.4.11.1" evidence="8"/>
<evidence type="ECO:0000256" key="9">
    <source>
        <dbReference type="ARBA" id="ARBA00012568"/>
    </source>
</evidence>
<dbReference type="GO" id="GO:0005737">
    <property type="term" value="C:cytoplasm"/>
    <property type="evidence" value="ECO:0007669"/>
    <property type="project" value="UniProtKB-SubCell"/>
</dbReference>
<comment type="catalytic activity">
    <reaction evidence="1">
        <text>Release of an N-terminal amino acid, Xaa-|-Yaa-, in which Xaa is preferably Leu, but may be other amino acids including Pro although not Arg or Lys, and Yaa may be Pro. Amino acid amides and methyl esters are also readily hydrolyzed, but rates on arylamides are exceedingly low.</text>
        <dbReference type="EC" id="3.4.11.1"/>
    </reaction>
</comment>
<protein>
    <recommendedName>
        <fullName evidence="10">Cytosol aminopeptidase</fullName>
        <ecNumber evidence="8">3.4.11.1</ecNumber>
        <ecNumber evidence="9">3.4.11.5</ecNumber>
        <ecNumber evidence="20">3.4.13.23</ecNumber>
    </recommendedName>
    <alternativeName>
        <fullName evidence="23">Cysteinylglycine-S-conjugate dipeptidase</fullName>
    </alternativeName>
    <alternativeName>
        <fullName evidence="24">Leucine aminopeptidase 3</fullName>
    </alternativeName>
    <alternativeName>
        <fullName evidence="25">Leucyl aminopeptidase</fullName>
    </alternativeName>
    <alternativeName>
        <fullName evidence="22">Proline aminopeptidase</fullName>
    </alternativeName>
    <alternativeName>
        <fullName evidence="21">Prolyl aminopeptidase</fullName>
    </alternativeName>
</protein>
<dbReference type="EC" id="3.4.11.5" evidence="9"/>
<comment type="subunit">
    <text evidence="7">Homohexamer.</text>
</comment>
<evidence type="ECO:0000256" key="3">
    <source>
        <dbReference type="ARBA" id="ARBA00001936"/>
    </source>
</evidence>
<comment type="similarity">
    <text evidence="6">Belongs to the peptidase M17 family.</text>
</comment>
<sequence>MFLVRTAARTAVRTNSCRSFCVSHTHLSDRKGLVLGVFEKKEEEEEGTLHLTEAAAGFDKSLSGKLSELLKLSGPALKNGKSRVFYGLHKDFPCVAVVGLGKNNAGVCGTENWDTSKENIRQAVSAGCRLLQDLEVSHVEVDSCGDAQSAAEGIRQTEKGVMYGEGQNLARLLMEAPANHITPTAFAKTIEEKLAPHADRVTIHKRSAWIEEQQMGAFLSVSKGSEEPPVFLELHYNGSPDSKQPPLLLVGKGITFDSGGISLKPSASMDAMRADMGGAATVCASIVTAASLKLPVNIIGLAPLCENMPSGKATKPGDVVRAKNGKTIQVDNTDAEGRLILADALCYGHVFNPRAIVNVATLTGAMDVALGSAAAGVFTNSDWLWEQLHRASVVTGDRVWRMPLFQHYTKQVTDSQLADLNNIGKYSRSGGACTAAAFLREFVKAPHWAHLDIAGVMSNKDEIPYLRKGMSGRPTRTLVEFAAGLAHNG</sequence>
<reference evidence="30" key="2">
    <citation type="submission" date="2025-08" db="UniProtKB">
        <authorList>
            <consortium name="Ensembl"/>
        </authorList>
    </citation>
    <scope>IDENTIFICATION</scope>
</reference>
<dbReference type="Gene3D" id="3.40.220.10">
    <property type="entry name" value="Leucine Aminopeptidase, subunit E, domain 1"/>
    <property type="match status" value="1"/>
</dbReference>
<keyword evidence="14" id="KW-0479">Metal-binding</keyword>
<dbReference type="InterPro" id="IPR043472">
    <property type="entry name" value="Macro_dom-like"/>
</dbReference>
<comment type="cofactor">
    <cofactor evidence="4">
        <name>Zn(2+)</name>
        <dbReference type="ChEBI" id="CHEBI:29105"/>
    </cofactor>
</comment>
<dbReference type="PANTHER" id="PTHR11963:SF23">
    <property type="entry name" value="CYTOSOL AMINOPEPTIDASE"/>
    <property type="match status" value="1"/>
</dbReference>
<evidence type="ECO:0000256" key="17">
    <source>
        <dbReference type="ARBA" id="ARBA00022842"/>
    </source>
</evidence>
<evidence type="ECO:0000313" key="30">
    <source>
        <dbReference type="Ensembl" id="ENSONIP00000046227.1"/>
    </source>
</evidence>
<keyword evidence="13" id="KW-0645">Protease</keyword>
<dbReference type="Pfam" id="PF02789">
    <property type="entry name" value="Peptidase_M17_N"/>
    <property type="match status" value="1"/>
</dbReference>
<comment type="catalytic activity">
    <reaction evidence="2">
        <text>Release of N-terminal proline from a peptide.</text>
        <dbReference type="EC" id="3.4.11.5"/>
    </reaction>
</comment>
<dbReference type="PROSITE" id="PS00631">
    <property type="entry name" value="CYTOSOL_AP"/>
    <property type="match status" value="1"/>
</dbReference>
<feature type="domain" description="Cytosol aminopeptidase" evidence="29">
    <location>
        <begin position="332"/>
        <end position="339"/>
    </location>
</feature>
<comment type="subcellular location">
    <subcellularLocation>
        <location evidence="5">Cytoplasm</location>
    </subcellularLocation>
</comment>
<dbReference type="InterPro" id="IPR023042">
    <property type="entry name" value="Peptidase_M17_leu_NH2_pept"/>
</dbReference>
<evidence type="ECO:0000256" key="16">
    <source>
        <dbReference type="ARBA" id="ARBA00022833"/>
    </source>
</evidence>
<comment type="catalytic activity">
    <reaction evidence="27">
        <text>S-benzyl-L-cysteinylglycine + H2O = S-benzyl-L-cysteine + glycine</text>
        <dbReference type="Rhea" id="RHEA:62568"/>
        <dbReference type="ChEBI" id="CHEBI:15377"/>
        <dbReference type="ChEBI" id="CHEBI:57305"/>
        <dbReference type="ChEBI" id="CHEBI:145802"/>
        <dbReference type="ChEBI" id="CHEBI:145803"/>
    </reaction>
    <physiologicalReaction direction="left-to-right" evidence="27">
        <dbReference type="Rhea" id="RHEA:62569"/>
    </physiologicalReaction>
</comment>
<keyword evidence="17" id="KW-0460">Magnesium</keyword>
<keyword evidence="15" id="KW-0378">Hydrolase</keyword>
<evidence type="ECO:0000256" key="10">
    <source>
        <dbReference type="ARBA" id="ARBA00014190"/>
    </source>
</evidence>
<dbReference type="SUPFAM" id="SSF53187">
    <property type="entry name" value="Zn-dependent exopeptidases"/>
    <property type="match status" value="1"/>
</dbReference>
<evidence type="ECO:0000256" key="20">
    <source>
        <dbReference type="ARBA" id="ARBA00023625"/>
    </source>
</evidence>
<evidence type="ECO:0000256" key="18">
    <source>
        <dbReference type="ARBA" id="ARBA00023211"/>
    </source>
</evidence>
<reference evidence="31" key="1">
    <citation type="submission" date="2012-01" db="EMBL/GenBank/DDBJ databases">
        <title>The Genome Sequence of Oreochromis niloticus (Nile Tilapia).</title>
        <authorList>
            <consortium name="Broad Institute Genome Assembly Team"/>
            <consortium name="Broad Institute Sequencing Platform"/>
            <person name="Di Palma F."/>
            <person name="Johnson J."/>
            <person name="Lander E.S."/>
            <person name="Lindblad-Toh K."/>
        </authorList>
    </citation>
    <scope>NUCLEOTIDE SEQUENCE [LARGE SCALE GENOMIC DNA]</scope>
</reference>
<evidence type="ECO:0000256" key="7">
    <source>
        <dbReference type="ARBA" id="ARBA00011643"/>
    </source>
</evidence>
<keyword evidence="12" id="KW-0963">Cytoplasm</keyword>
<dbReference type="SUPFAM" id="SSF52949">
    <property type="entry name" value="Macro domain-like"/>
    <property type="match status" value="1"/>
</dbReference>
<reference evidence="30" key="3">
    <citation type="submission" date="2025-09" db="UniProtKB">
        <authorList>
            <consortium name="Ensembl"/>
        </authorList>
    </citation>
    <scope>IDENTIFICATION</scope>
</reference>
<evidence type="ECO:0000256" key="19">
    <source>
        <dbReference type="ARBA" id="ARBA00023511"/>
    </source>
</evidence>
<dbReference type="Ensembl" id="ENSONIT00000039093.1">
    <property type="protein sequence ID" value="ENSONIP00000046227.1"/>
    <property type="gene ID" value="ENSONIG00000010107.2"/>
</dbReference>
<evidence type="ECO:0000256" key="8">
    <source>
        <dbReference type="ARBA" id="ARBA00012565"/>
    </source>
</evidence>
<evidence type="ECO:0000259" key="29">
    <source>
        <dbReference type="PROSITE" id="PS00631"/>
    </source>
</evidence>
<keyword evidence="18" id="KW-0464">Manganese</keyword>
<evidence type="ECO:0000256" key="28">
    <source>
        <dbReference type="ARBA" id="ARBA00049107"/>
    </source>
</evidence>
<evidence type="ECO:0000256" key="23">
    <source>
        <dbReference type="ARBA" id="ARBA00030997"/>
    </source>
</evidence>
<keyword evidence="31" id="KW-1185">Reference proteome</keyword>
<comment type="catalytic activity">
    <reaction evidence="19">
        <text>an S-substituted L-cysteinylglycine + H2O = an S-substituted L-cysteine + glycine</text>
        <dbReference type="Rhea" id="RHEA:60444"/>
        <dbReference type="ChEBI" id="CHEBI:15377"/>
        <dbReference type="ChEBI" id="CHEBI:57305"/>
        <dbReference type="ChEBI" id="CHEBI:58717"/>
        <dbReference type="ChEBI" id="CHEBI:143103"/>
        <dbReference type="EC" id="3.4.13.23"/>
    </reaction>
    <physiologicalReaction direction="left-to-right" evidence="19">
        <dbReference type="Rhea" id="RHEA:60445"/>
    </physiologicalReaction>
</comment>
<evidence type="ECO:0000256" key="1">
    <source>
        <dbReference type="ARBA" id="ARBA00000135"/>
    </source>
</evidence>
<evidence type="ECO:0000256" key="4">
    <source>
        <dbReference type="ARBA" id="ARBA00001947"/>
    </source>
</evidence>
<comment type="cofactor">
    <cofactor evidence="3">
        <name>Mn(2+)</name>
        <dbReference type="ChEBI" id="CHEBI:29035"/>
    </cofactor>
</comment>
<dbReference type="EC" id="3.4.13.23" evidence="20"/>
<comment type="function">
    <text evidence="26">Cytosolic metallopeptidase that catalyzes the removal of unsubstituted N-terminal hydrophobic amino acids from various peptides. The presence of Zn(2+) ions is essential for the peptidase activity, and the association with other cofactors can modulate the substrate spectificity of the enzyme. For instance, in the presence of Mn(2+), it displays a specific Cys-Gly hydrolyzing activity of Cys-Gly-S-conjugates. Involved in the metabolism of glutathione and in the degradation of glutathione S-conjugates, which may play a role in the control of the cell redox status.</text>
</comment>
<dbReference type="FunFam" id="3.40.630.10:FF:000031">
    <property type="entry name" value="cytosol aminopeptidase"/>
    <property type="match status" value="1"/>
</dbReference>
<organism evidence="30 31">
    <name type="scientific">Oreochromis niloticus</name>
    <name type="common">Nile tilapia</name>
    <name type="synonym">Tilapia nilotica</name>
    <dbReference type="NCBI Taxonomy" id="8128"/>
    <lineage>
        <taxon>Eukaryota</taxon>
        <taxon>Metazoa</taxon>
        <taxon>Chordata</taxon>
        <taxon>Craniata</taxon>
        <taxon>Vertebrata</taxon>
        <taxon>Euteleostomi</taxon>
        <taxon>Actinopterygii</taxon>
        <taxon>Neopterygii</taxon>
        <taxon>Teleostei</taxon>
        <taxon>Neoteleostei</taxon>
        <taxon>Acanthomorphata</taxon>
        <taxon>Ovalentaria</taxon>
        <taxon>Cichlomorphae</taxon>
        <taxon>Cichliformes</taxon>
        <taxon>Cichlidae</taxon>
        <taxon>African cichlids</taxon>
        <taxon>Pseudocrenilabrinae</taxon>
        <taxon>Oreochromini</taxon>
        <taxon>Oreochromis</taxon>
    </lineage>
</organism>
<accession>A0A669CI92</accession>
<evidence type="ECO:0000256" key="2">
    <source>
        <dbReference type="ARBA" id="ARBA00001585"/>
    </source>
</evidence>
<dbReference type="CDD" id="cd00433">
    <property type="entry name" value="Peptidase_M17"/>
    <property type="match status" value="1"/>
</dbReference>
<dbReference type="HAMAP" id="MF_00181">
    <property type="entry name" value="Cytosol_peptidase_M17"/>
    <property type="match status" value="1"/>
</dbReference>
<gene>
    <name evidence="30" type="primary">LAP3</name>
    <name evidence="30" type="synonym">lap3</name>
</gene>
<evidence type="ECO:0000313" key="31">
    <source>
        <dbReference type="Proteomes" id="UP000005207"/>
    </source>
</evidence>
<name>A0A669CI92_ORENI</name>
<dbReference type="InterPro" id="IPR008283">
    <property type="entry name" value="Peptidase_M17_N"/>
</dbReference>
<dbReference type="AlphaFoldDB" id="A0A669CI92"/>
<evidence type="ECO:0000256" key="24">
    <source>
        <dbReference type="ARBA" id="ARBA00031564"/>
    </source>
</evidence>
<evidence type="ECO:0000256" key="26">
    <source>
        <dbReference type="ARBA" id="ARBA00045966"/>
    </source>
</evidence>
<evidence type="ECO:0000256" key="6">
    <source>
        <dbReference type="ARBA" id="ARBA00009528"/>
    </source>
</evidence>
<dbReference type="GO" id="GO:0030145">
    <property type="term" value="F:manganese ion binding"/>
    <property type="evidence" value="ECO:0007669"/>
    <property type="project" value="InterPro"/>
</dbReference>
<keyword evidence="16" id="KW-0862">Zinc</keyword>
<evidence type="ECO:0000256" key="11">
    <source>
        <dbReference type="ARBA" id="ARBA00022438"/>
    </source>
</evidence>
<proteinExistence type="inferred from homology"/>
<dbReference type="GO" id="GO:0070006">
    <property type="term" value="F:metalloaminopeptidase activity"/>
    <property type="evidence" value="ECO:0007669"/>
    <property type="project" value="InterPro"/>
</dbReference>
<evidence type="ECO:0000256" key="5">
    <source>
        <dbReference type="ARBA" id="ARBA00004496"/>
    </source>
</evidence>
<evidence type="ECO:0000256" key="14">
    <source>
        <dbReference type="ARBA" id="ARBA00022723"/>
    </source>
</evidence>
<evidence type="ECO:0000256" key="15">
    <source>
        <dbReference type="ARBA" id="ARBA00022801"/>
    </source>
</evidence>
<dbReference type="PRINTS" id="PR00481">
    <property type="entry name" value="LAMNOPPTDASE"/>
</dbReference>
<evidence type="ECO:0000256" key="22">
    <source>
        <dbReference type="ARBA" id="ARBA00030930"/>
    </source>
</evidence>
<dbReference type="InterPro" id="IPR000819">
    <property type="entry name" value="Peptidase_M17_C"/>
</dbReference>
<dbReference type="InterPro" id="IPR011356">
    <property type="entry name" value="Leucine_aapep/pepB"/>
</dbReference>
<evidence type="ECO:0000256" key="25">
    <source>
        <dbReference type="ARBA" id="ARBA00033172"/>
    </source>
</evidence>